<name>A0A1H2L0M9_9ACTN</name>
<dbReference type="STRING" id="158898.SAMN04488548_1344113"/>
<evidence type="ECO:0000256" key="2">
    <source>
        <dbReference type="ARBA" id="ARBA00010961"/>
    </source>
</evidence>
<evidence type="ECO:0000313" key="7">
    <source>
        <dbReference type="EMBL" id="SDU74168.1"/>
    </source>
</evidence>
<comment type="similarity">
    <text evidence="2 6">Belongs to the transposase mutator family.</text>
</comment>
<dbReference type="PANTHER" id="PTHR33217">
    <property type="entry name" value="TRANSPOSASE FOR INSERTION SEQUENCE ELEMENT IS1081"/>
    <property type="match status" value="1"/>
</dbReference>
<evidence type="ECO:0000256" key="5">
    <source>
        <dbReference type="ARBA" id="ARBA00023172"/>
    </source>
</evidence>
<proteinExistence type="inferred from homology"/>
<dbReference type="EMBL" id="FNLM01000034">
    <property type="protein sequence ID" value="SDU74168.1"/>
    <property type="molecule type" value="Genomic_DNA"/>
</dbReference>
<evidence type="ECO:0000256" key="6">
    <source>
        <dbReference type="RuleBase" id="RU365089"/>
    </source>
</evidence>
<evidence type="ECO:0000256" key="4">
    <source>
        <dbReference type="ARBA" id="ARBA00023125"/>
    </source>
</evidence>
<accession>A0A1H2L0M9</accession>
<evidence type="ECO:0000256" key="1">
    <source>
        <dbReference type="ARBA" id="ARBA00002190"/>
    </source>
</evidence>
<dbReference type="Pfam" id="PF00872">
    <property type="entry name" value="Transposase_mut"/>
    <property type="match status" value="1"/>
</dbReference>
<evidence type="ECO:0000256" key="3">
    <source>
        <dbReference type="ARBA" id="ARBA00022578"/>
    </source>
</evidence>
<gene>
    <name evidence="7" type="ORF">SAMN04488548_1344113</name>
</gene>
<sequence>MSWWARPLEKVYAAVFIDAIMVKTRDGQVRNRPIYAAIGVDLDGHKDILGKWAGDGDGESAKFWLAVLTDLNNRGVRDIFFVVCDGLKGLPDSVSAAFPLATVQTCITHLISEHLQICLPHVLGQDQRRFQTDLHRADRR</sequence>
<keyword evidence="4 6" id="KW-0238">DNA-binding</keyword>
<dbReference type="PANTHER" id="PTHR33217:SF8">
    <property type="entry name" value="MUTATOR FAMILY TRANSPOSASE"/>
    <property type="match status" value="1"/>
</dbReference>
<keyword evidence="6" id="KW-0814">Transposable element</keyword>
<dbReference type="Proteomes" id="UP000183180">
    <property type="component" value="Unassembled WGS sequence"/>
</dbReference>
<dbReference type="GO" id="GO:0003677">
    <property type="term" value="F:DNA binding"/>
    <property type="evidence" value="ECO:0007669"/>
    <property type="project" value="UniProtKB-UniRule"/>
</dbReference>
<dbReference type="InterPro" id="IPR001207">
    <property type="entry name" value="Transposase_mutator"/>
</dbReference>
<dbReference type="GO" id="GO:0006313">
    <property type="term" value="P:DNA transposition"/>
    <property type="evidence" value="ECO:0007669"/>
    <property type="project" value="UniProtKB-UniRule"/>
</dbReference>
<keyword evidence="3 6" id="KW-0815">Transposition</keyword>
<dbReference type="AlphaFoldDB" id="A0A1H2L0M9"/>
<dbReference type="GO" id="GO:0004803">
    <property type="term" value="F:transposase activity"/>
    <property type="evidence" value="ECO:0007669"/>
    <property type="project" value="UniProtKB-UniRule"/>
</dbReference>
<keyword evidence="5 6" id="KW-0233">DNA recombination</keyword>
<comment type="function">
    <text evidence="1 6">Required for the transposition of the insertion element.</text>
</comment>
<organism evidence="7 8">
    <name type="scientific">Gordonia westfalica</name>
    <dbReference type="NCBI Taxonomy" id="158898"/>
    <lineage>
        <taxon>Bacteria</taxon>
        <taxon>Bacillati</taxon>
        <taxon>Actinomycetota</taxon>
        <taxon>Actinomycetes</taxon>
        <taxon>Mycobacteriales</taxon>
        <taxon>Gordoniaceae</taxon>
        <taxon>Gordonia</taxon>
    </lineage>
</organism>
<reference evidence="7 8" key="1">
    <citation type="submission" date="2016-10" db="EMBL/GenBank/DDBJ databases">
        <authorList>
            <person name="de Groot N.N."/>
        </authorList>
    </citation>
    <scope>NUCLEOTIDE SEQUENCE [LARGE SCALE GENOMIC DNA]</scope>
    <source>
        <strain evidence="7 8">DSM 44215</strain>
    </source>
</reference>
<evidence type="ECO:0000313" key="8">
    <source>
        <dbReference type="Proteomes" id="UP000183180"/>
    </source>
</evidence>
<dbReference type="PROSITE" id="PS01007">
    <property type="entry name" value="TRANSPOSASE_MUTATOR"/>
    <property type="match status" value="1"/>
</dbReference>
<protein>
    <recommendedName>
        <fullName evidence="6">Mutator family transposase</fullName>
    </recommendedName>
</protein>